<sequence length="184" mass="21245">MRLPRILRLKIARLARDDEGSLTIEAVIMFPLLFWAMLSMLVFFDGYRQSGLNVKAAFTIGDMISREVAPITPAYLDGAANLFNELSRSSTPPRMRVTVVYYNAPQKRFYRDWSQQRGGVPVLTNADILQMQNRLPVVPHNERLILVETWSDYLPPFDVGLDQQDLYNFVFTRPRFAPQVKFQS</sequence>
<evidence type="ECO:0000256" key="1">
    <source>
        <dbReference type="SAM" id="Phobius"/>
    </source>
</evidence>
<keyword evidence="1" id="KW-0472">Membrane</keyword>
<dbReference type="EMBL" id="JBHTKR010000001">
    <property type="protein sequence ID" value="MFD1193422.1"/>
    <property type="molecule type" value="Genomic_DNA"/>
</dbReference>
<protein>
    <submittedName>
        <fullName evidence="2">TadE/TadG family type IV pilus assembly protein</fullName>
    </submittedName>
</protein>
<comment type="caution">
    <text evidence="2">The sequence shown here is derived from an EMBL/GenBank/DDBJ whole genome shotgun (WGS) entry which is preliminary data.</text>
</comment>
<evidence type="ECO:0000313" key="3">
    <source>
        <dbReference type="Proteomes" id="UP001597151"/>
    </source>
</evidence>
<dbReference type="Proteomes" id="UP001597151">
    <property type="component" value="Unassembled WGS sequence"/>
</dbReference>
<name>A0ABW3TBR8_9RHOB</name>
<proteinExistence type="predicted"/>
<keyword evidence="3" id="KW-1185">Reference proteome</keyword>
<dbReference type="RefSeq" id="WP_380788692.1">
    <property type="nucleotide sequence ID" value="NZ_JBHTKR010000001.1"/>
</dbReference>
<gene>
    <name evidence="2" type="ORF">ACFQ3C_01905</name>
</gene>
<organism evidence="2 3">
    <name type="scientific">Seohaeicola saemankumensis</name>
    <dbReference type="NCBI Taxonomy" id="481181"/>
    <lineage>
        <taxon>Bacteria</taxon>
        <taxon>Pseudomonadati</taxon>
        <taxon>Pseudomonadota</taxon>
        <taxon>Alphaproteobacteria</taxon>
        <taxon>Rhodobacterales</taxon>
        <taxon>Roseobacteraceae</taxon>
        <taxon>Seohaeicola</taxon>
    </lineage>
</organism>
<feature type="transmembrane region" description="Helical" evidence="1">
    <location>
        <begin position="21"/>
        <end position="44"/>
    </location>
</feature>
<reference evidence="3" key="1">
    <citation type="journal article" date="2019" name="Int. J. Syst. Evol. Microbiol.">
        <title>The Global Catalogue of Microorganisms (GCM) 10K type strain sequencing project: providing services to taxonomists for standard genome sequencing and annotation.</title>
        <authorList>
            <consortium name="The Broad Institute Genomics Platform"/>
            <consortium name="The Broad Institute Genome Sequencing Center for Infectious Disease"/>
            <person name="Wu L."/>
            <person name="Ma J."/>
        </authorList>
    </citation>
    <scope>NUCLEOTIDE SEQUENCE [LARGE SCALE GENOMIC DNA]</scope>
    <source>
        <strain evidence="3">CCUG 55328</strain>
    </source>
</reference>
<accession>A0ABW3TBR8</accession>
<keyword evidence="1" id="KW-0812">Transmembrane</keyword>
<keyword evidence="1" id="KW-1133">Transmembrane helix</keyword>
<evidence type="ECO:0000313" key="2">
    <source>
        <dbReference type="EMBL" id="MFD1193422.1"/>
    </source>
</evidence>